<dbReference type="Proteomes" id="UP000186817">
    <property type="component" value="Unassembled WGS sequence"/>
</dbReference>
<dbReference type="AlphaFoldDB" id="A0A1Q9DYW1"/>
<keyword evidence="5" id="KW-1185">Reference proteome</keyword>
<organism evidence="4 5">
    <name type="scientific">Symbiodinium microadriaticum</name>
    <name type="common">Dinoflagellate</name>
    <name type="synonym">Zooxanthella microadriatica</name>
    <dbReference type="NCBI Taxonomy" id="2951"/>
    <lineage>
        <taxon>Eukaryota</taxon>
        <taxon>Sar</taxon>
        <taxon>Alveolata</taxon>
        <taxon>Dinophyceae</taxon>
        <taxon>Suessiales</taxon>
        <taxon>Symbiodiniaceae</taxon>
        <taxon>Symbiodinium</taxon>
    </lineage>
</organism>
<dbReference type="InterPro" id="IPR004147">
    <property type="entry name" value="ABC1_dom"/>
</dbReference>
<keyword evidence="2" id="KW-1133">Transmembrane helix</keyword>
<protein>
    <submittedName>
        <fullName evidence="4">Copia protein</fullName>
    </submittedName>
</protein>
<dbReference type="EMBL" id="LSRX01000331">
    <property type="protein sequence ID" value="OLQ00360.1"/>
    <property type="molecule type" value="Genomic_DNA"/>
</dbReference>
<name>A0A1Q9DYW1_SYMMI</name>
<proteinExistence type="predicted"/>
<dbReference type="CDD" id="cd09272">
    <property type="entry name" value="RNase_HI_RT_Ty1"/>
    <property type="match status" value="1"/>
</dbReference>
<comment type="caution">
    <text evidence="4">The sequence shown here is derived from an EMBL/GenBank/DDBJ whole genome shotgun (WGS) entry which is preliminary data.</text>
</comment>
<feature type="transmembrane region" description="Helical" evidence="2">
    <location>
        <begin position="584"/>
        <end position="608"/>
    </location>
</feature>
<keyword evidence="2" id="KW-0812">Transmembrane</keyword>
<accession>A0A1Q9DYW1</accession>
<evidence type="ECO:0000256" key="2">
    <source>
        <dbReference type="SAM" id="Phobius"/>
    </source>
</evidence>
<feature type="region of interest" description="Disordered" evidence="1">
    <location>
        <begin position="646"/>
        <end position="709"/>
    </location>
</feature>
<evidence type="ECO:0000313" key="4">
    <source>
        <dbReference type="EMBL" id="OLQ00360.1"/>
    </source>
</evidence>
<feature type="transmembrane region" description="Helical" evidence="2">
    <location>
        <begin position="397"/>
        <end position="419"/>
    </location>
</feature>
<dbReference type="OrthoDB" id="426002at2759"/>
<evidence type="ECO:0000313" key="5">
    <source>
        <dbReference type="Proteomes" id="UP000186817"/>
    </source>
</evidence>
<feature type="region of interest" description="Disordered" evidence="1">
    <location>
        <begin position="795"/>
        <end position="864"/>
    </location>
</feature>
<evidence type="ECO:0000256" key="1">
    <source>
        <dbReference type="SAM" id="MobiDB-lite"/>
    </source>
</evidence>
<dbReference type="Pfam" id="PF03109">
    <property type="entry name" value="ABC1"/>
    <property type="match status" value="1"/>
</dbReference>
<gene>
    <name evidence="4" type="primary">GIP</name>
    <name evidence="4" type="ORF">AK812_SmicGene16987</name>
</gene>
<evidence type="ECO:0000259" key="3">
    <source>
        <dbReference type="Pfam" id="PF03109"/>
    </source>
</evidence>
<sequence length="1075" mass="120233">MGSLTTRDPARVATIGRKALCYLNHTKEWKLEFRTGGAPHLVTYTDSSYAPEGGKSHAGSVVFWAGSPVAWKSGRQSLVTTSSAETELLAASDGATLTYSIDARLSDVGVYPASRELRVDNSAAITLASEEGGSWRTRHLKVRAASLRQRIQEGWATIVHCPGEWQLADGLTKILASKRMDMLMGRLRSLATAQERQKLTKVELRTLSSLLQRNPESLSKEGSVRGELFRRNTARDATKILKDDPGSTYVELGRSYVDHQAPAGYKIFNHWMQIVGGVRMRQRRLQSVPCHGIDPRLQERYNPLCYSDLLQEEGALGAFDVRLNLGTPFREILENFEYMLKYHNWIDDASHSLQIQAAMVHGEATPPFFVMFEVRFDFRRSGFVAKDLNIFLTATDMFPTTLEIVLHVLWALMLFSLLFSQSFKARGAAALFECSTLRRCESPRWKPWWWDFYKRRWTTLWLMKNVYTRYKAVLERLEGRNREQTEGLPEGPQREAIWQECHAISAVELKRHAEVYRTIQRTFHQAPKDIFCEFDPEPLASASIAQVHRARLRKKIVAVKSIGDFYDLVRLPVHRGGDLASGSLVGHFVLICFYLFAFPVHLLLPMAVPNPAEIPCPIDVDAGEALGSPTELAEDSEMEVDLTRVKSEELDGSVGAHQAKLEKRKRRNHEEDASGLRAAQGDQGEGEESPSKRPHAPAAPARPEDRPVTGGELRQLLQLHAREMKEAWQSVEGRLERVEHMQHNQKGDIASLAGRVKINERDIMGVKRNQDVLQPRLDALTEDVKNLKVHLDEVKQQQQQGASRGGERASGSDAPTDPWAEFLRNKQQGVGGNGSYGPQRKNQARHNPVDVVRGAQPPQEGGDFLSEEDQRTLIIGGWAQDTRKATIEAEAAAILELPEVQSLLDVNKISVFGPRRSVGMIKFIQREGEDTFAATRERMWKVVRAVAAAKVKFPSTVSLGEDRTAWASFMKTKTARARTAHISMARRVTMGLAADVKDEGGGVLRVENTLQTSYDMDWNAGTIWCGPQKLASATHRQPRDQECIVMTGGWISLSAVSLVAGCSVDVAKAAFELEL</sequence>
<keyword evidence="2" id="KW-0472">Membrane</keyword>
<feature type="domain" description="ABC1 atypical kinase-like" evidence="3">
    <location>
        <begin position="511"/>
        <end position="560"/>
    </location>
</feature>
<reference evidence="4 5" key="1">
    <citation type="submission" date="2016-02" db="EMBL/GenBank/DDBJ databases">
        <title>Genome analysis of coral dinoflagellate symbionts highlights evolutionary adaptations to a symbiotic lifestyle.</title>
        <authorList>
            <person name="Aranda M."/>
            <person name="Li Y."/>
            <person name="Liew Y.J."/>
            <person name="Baumgarten S."/>
            <person name="Simakov O."/>
            <person name="Wilson M."/>
            <person name="Piel J."/>
            <person name="Ashoor H."/>
            <person name="Bougouffa S."/>
            <person name="Bajic V.B."/>
            <person name="Ryu T."/>
            <person name="Ravasi T."/>
            <person name="Bayer T."/>
            <person name="Micklem G."/>
            <person name="Kim H."/>
            <person name="Bhak J."/>
            <person name="Lajeunesse T.C."/>
            <person name="Voolstra C.R."/>
        </authorList>
    </citation>
    <scope>NUCLEOTIDE SEQUENCE [LARGE SCALE GENOMIC DNA]</scope>
    <source>
        <strain evidence="4 5">CCMP2467</strain>
    </source>
</reference>